<dbReference type="KEGG" id="vg:75690695"/>
<protein>
    <submittedName>
        <fullName evidence="1">Uncharacterized protein</fullName>
    </submittedName>
</protein>
<dbReference type="RefSeq" id="YP_010359965.1">
    <property type="nucleotide sequence ID" value="NC_062779.1"/>
</dbReference>
<keyword evidence="2" id="KW-1185">Reference proteome</keyword>
<proteinExistence type="predicted"/>
<evidence type="ECO:0000313" key="2">
    <source>
        <dbReference type="Proteomes" id="UP000827432"/>
    </source>
</evidence>
<accession>A0AAE7RYS7</accession>
<reference evidence="1 2" key="1">
    <citation type="submission" date="2021-04" db="EMBL/GenBank/DDBJ databases">
        <authorList>
            <person name="Shkoporov A.N."/>
            <person name="Stockdale S.R."/>
            <person name="Guerin E."/>
            <person name="Ross R.P."/>
            <person name="Hill C."/>
        </authorList>
    </citation>
    <scope>NUCLEOTIDE SEQUENCE [LARGE SCALE GENOMIC DNA]</scope>
    <source>
        <strain evidence="2">cr2_1</strain>
    </source>
</reference>
<gene>
    <name evidence="1" type="primary">gp_26530</name>
</gene>
<evidence type="ECO:0000313" key="1">
    <source>
        <dbReference type="EMBL" id="QWM90393.1"/>
    </source>
</evidence>
<dbReference type="Proteomes" id="UP000827432">
    <property type="component" value="Segment"/>
</dbReference>
<dbReference type="GeneID" id="75690695"/>
<name>A0AAE7RYS7_9CAUD</name>
<dbReference type="EMBL" id="MZ130489">
    <property type="protein sequence ID" value="QWM90393.1"/>
    <property type="molecule type" value="Genomic_DNA"/>
</dbReference>
<sequence length="984" mass="110960">MAIINSIENIVVKSGKDFKRNEMQDMFTPRARMMDQNLAVMSSLQERAIRNENAYNEMAIKMSEYNAIQGADEEALAGKINETQEHIKAKVDEDGGWFFADTAVSDGARRFLTDEGVKTILGNKTQFDAMMQTNEQSDASEEYKALNRAMILKRFNDAGGSLGGNGKQSISAFGTALGSGHDREALRKEMLEYFKAMKSDEKVIYSEQFRKQAIDLMNNPTIDAITKSTLKTLSNPTLHGFQSFTKTIESIGDDRLINVAKAIVSNNSKFKNALLKEAELNLFALEQKGITPSNAVKDNIYSTAFTDSNILKTLVINSPEYKNANSNEKIVLLNAINNPNSIYIKELIDRNYSFLNQNPNETESDYEARLSNFYKANYIDSEISNVATYLLPMRYTKEKLDVDNKFFESLFNKQLEKSEDTSKILTRERDGLVGTIVNLPSMTSELEANRKARLLNQTSQHSRNIFELERFNDYLAKKSTKGEDITKEDEDKLKALNLRVQESQSIINNILSEYDAYKGGIPTNKEDKANLSLALQKSIKEYYDVFNRVGIFGSLTNVINEETSDLDENGNPIKGTGVNLRDGVKFNANDKTQENINEYLNIKDISYILSNSDTPEEGIKKATKFIKNSSKTNPYVKEFADNISKTFGDISTGLTSILMGNLIENYGNETNMIQSNPGVVIGISKPTETGIVSTVRNNIAYKIENHPEAFTIIDNQLLDDDDLELDAESVGVPIDLNNESLRKFLYTEDKGTDKNPKYSKSDITYELMELSDGRKALNLIKNVQGFNNVRQKLTIVANNDADQNTIDEFELAMRMTSAFDMADRPNADTKFIFDAMSTHHGGSLTFGPDPSNAIQMNDASAYNIVEYNGRYYNNVKSLLNAFVKNPITNVDKTIYHNNFRITFSKDSNNNFTTQIDTYDSTTNSFELTDKFISDNSEDFINNTQRRLSVISSILDYKDAYRLTKEQLDNLTKFNANMSTANFNY</sequence>
<organism evidence="1 2">
    <name type="scientific">uncultured phage cr2_1</name>
    <dbReference type="NCBI Taxonomy" id="2986394"/>
    <lineage>
        <taxon>Viruses</taxon>
        <taxon>Duplodnaviria</taxon>
        <taxon>Heunggongvirae</taxon>
        <taxon>Uroviricota</taxon>
        <taxon>Caudoviricetes</taxon>
        <taxon>Crassvirales</taxon>
        <taxon>Crevaviridae</taxon>
        <taxon>Coarsevirinae</taxon>
        <taxon>Junduvirus</taxon>
        <taxon>Junduvirus communis</taxon>
    </lineage>
</organism>